<evidence type="ECO:0000259" key="6">
    <source>
        <dbReference type="Pfam" id="PF00590"/>
    </source>
</evidence>
<keyword evidence="2" id="KW-0169">Cobalamin biosynthesis</keyword>
<keyword evidence="8" id="KW-1185">Reference proteome</keyword>
<reference evidence="7 8" key="1">
    <citation type="submission" date="2019-12" db="EMBL/GenBank/DDBJ databases">
        <title>Snethiella sp. nov. sp. isolated from sea sand.</title>
        <authorList>
            <person name="Kim J."/>
            <person name="Jeong S.E."/>
            <person name="Jung H.S."/>
            <person name="Jeon C.O."/>
        </authorList>
    </citation>
    <scope>NUCLEOTIDE SEQUENCE [LARGE SCALE GENOMIC DNA]</scope>
    <source>
        <strain evidence="7 8">DP05</strain>
    </source>
</reference>
<evidence type="ECO:0000256" key="4">
    <source>
        <dbReference type="ARBA" id="ARBA00022679"/>
    </source>
</evidence>
<dbReference type="UniPathway" id="UPA00148"/>
<evidence type="ECO:0000256" key="1">
    <source>
        <dbReference type="ARBA" id="ARBA00004953"/>
    </source>
</evidence>
<dbReference type="GO" id="GO:0032259">
    <property type="term" value="P:methylation"/>
    <property type="evidence" value="ECO:0007669"/>
    <property type="project" value="UniProtKB-KW"/>
</dbReference>
<dbReference type="RefSeq" id="WP_161315827.1">
    <property type="nucleotide sequence ID" value="NZ_WTUW01000002.1"/>
</dbReference>
<dbReference type="NCBIfam" id="TIGR02467">
    <property type="entry name" value="CbiE"/>
    <property type="match status" value="1"/>
</dbReference>
<dbReference type="InterPro" id="IPR012818">
    <property type="entry name" value="CbiE"/>
</dbReference>
<dbReference type="InterPro" id="IPR000878">
    <property type="entry name" value="4pyrrol_Mease"/>
</dbReference>
<keyword evidence="3 7" id="KW-0489">Methyltransferase</keyword>
<proteinExistence type="predicted"/>
<dbReference type="InterPro" id="IPR050714">
    <property type="entry name" value="Cobalamin_biosynth_MTase"/>
</dbReference>
<dbReference type="PANTHER" id="PTHR43182:SF1">
    <property type="entry name" value="COBALT-PRECORRIN-7 C(5)-METHYLTRANSFERASE"/>
    <property type="match status" value="1"/>
</dbReference>
<dbReference type="EMBL" id="WTUW01000002">
    <property type="protein sequence ID" value="MZR31310.1"/>
    <property type="molecule type" value="Genomic_DNA"/>
</dbReference>
<protein>
    <submittedName>
        <fullName evidence="7">Precorrin-6y C5,15-methyltransferase (Decarboxylating) subunit CbiE</fullName>
    </submittedName>
</protein>
<dbReference type="GO" id="GO:0009236">
    <property type="term" value="P:cobalamin biosynthetic process"/>
    <property type="evidence" value="ECO:0007669"/>
    <property type="project" value="UniProtKB-UniPathway"/>
</dbReference>
<feature type="domain" description="Tetrapyrrole methylase" evidence="6">
    <location>
        <begin position="5"/>
        <end position="190"/>
    </location>
</feature>
<dbReference type="PANTHER" id="PTHR43182">
    <property type="entry name" value="COBALT-PRECORRIN-6B C(15)-METHYLTRANSFERASE (DECARBOXYLATING)"/>
    <property type="match status" value="1"/>
</dbReference>
<evidence type="ECO:0000313" key="8">
    <source>
        <dbReference type="Proteomes" id="UP000476030"/>
    </source>
</evidence>
<gene>
    <name evidence="7" type="primary">cbiE</name>
    <name evidence="7" type="ORF">GQE98_11770</name>
</gene>
<accession>A0A6L8WA60</accession>
<dbReference type="PIRSF" id="PIRSF036428">
    <property type="entry name" value="CobL"/>
    <property type="match status" value="1"/>
</dbReference>
<name>A0A6L8WA60_9PROT</name>
<dbReference type="InterPro" id="IPR014008">
    <property type="entry name" value="Cbl_synth_MTase_CbiT"/>
</dbReference>
<evidence type="ECO:0000313" key="7">
    <source>
        <dbReference type="EMBL" id="MZR31310.1"/>
    </source>
</evidence>
<evidence type="ECO:0000256" key="5">
    <source>
        <dbReference type="ARBA" id="ARBA00022691"/>
    </source>
</evidence>
<dbReference type="NCBIfam" id="TIGR02469">
    <property type="entry name" value="CbiT"/>
    <property type="match status" value="1"/>
</dbReference>
<dbReference type="AlphaFoldDB" id="A0A6L8WA60"/>
<dbReference type="SUPFAM" id="SSF53335">
    <property type="entry name" value="S-adenosyl-L-methionine-dependent methyltransferases"/>
    <property type="match status" value="1"/>
</dbReference>
<dbReference type="Proteomes" id="UP000476030">
    <property type="component" value="Unassembled WGS sequence"/>
</dbReference>
<dbReference type="Gene3D" id="3.40.50.150">
    <property type="entry name" value="Vaccinia Virus protein VP39"/>
    <property type="match status" value="1"/>
</dbReference>
<comment type="pathway">
    <text evidence="1">Cofactor biosynthesis; adenosylcobalamin biosynthesis.</text>
</comment>
<sequence length="401" mass="43508">MTAWLSIVGIGEDGLESISPAARQAIENATLLVGGERHLAMLPDDGRERETWPSPLMTLVDEILARRGENICILATGDPMHYGIGVTFAKRLPAEELAIFPALSAFSLAAARLGWDLSRTEQITLHGRPLELLVPHLAPGSRILALSDTGKTPSDVAGLLQKIGLEKTEMSVLEHMGGVAEKIYHGNARDFHGKTFRDLNTIALHCPAEATAQLYSRTPGLPDNAFNHDGQLTKQEIRSATLSALAPFPGELLWDVGSGSGSIAIEWMRHHPGNRAIAIEPREDRQSLIETNSRKLGVPQLNLVKGSAPDALADLSAPDAIFIGGGLSHEGVFEVCWSSLKQGGRLISNAVTIEGEQRLFDIHNRFGGTLTRLNISRAEKIGGFTSWKPFRQVTQIRLVKE</sequence>
<dbReference type="InterPro" id="IPR014777">
    <property type="entry name" value="4pyrrole_Mease_sub1"/>
</dbReference>
<evidence type="ECO:0000256" key="3">
    <source>
        <dbReference type="ARBA" id="ARBA00022603"/>
    </source>
</evidence>
<dbReference type="InterPro" id="IPR035996">
    <property type="entry name" value="4pyrrol_Methylase_sf"/>
</dbReference>
<dbReference type="InterPro" id="IPR029063">
    <property type="entry name" value="SAM-dependent_MTases_sf"/>
</dbReference>
<comment type="caution">
    <text evidence="7">The sequence shown here is derived from an EMBL/GenBank/DDBJ whole genome shotgun (WGS) entry which is preliminary data.</text>
</comment>
<dbReference type="CDD" id="cd02440">
    <property type="entry name" value="AdoMet_MTases"/>
    <property type="match status" value="1"/>
</dbReference>
<dbReference type="GO" id="GO:0008276">
    <property type="term" value="F:protein methyltransferase activity"/>
    <property type="evidence" value="ECO:0007669"/>
    <property type="project" value="InterPro"/>
</dbReference>
<dbReference type="SUPFAM" id="SSF53790">
    <property type="entry name" value="Tetrapyrrole methylase"/>
    <property type="match status" value="1"/>
</dbReference>
<keyword evidence="5" id="KW-0949">S-adenosyl-L-methionine</keyword>
<dbReference type="Gene3D" id="3.40.1010.10">
    <property type="entry name" value="Cobalt-precorrin-4 Transmethylase, Domain 1"/>
    <property type="match status" value="1"/>
</dbReference>
<dbReference type="Pfam" id="PF00590">
    <property type="entry name" value="TP_methylase"/>
    <property type="match status" value="1"/>
</dbReference>
<organism evidence="7 8">
    <name type="scientific">Sneathiella litorea</name>
    <dbReference type="NCBI Taxonomy" id="2606216"/>
    <lineage>
        <taxon>Bacteria</taxon>
        <taxon>Pseudomonadati</taxon>
        <taxon>Pseudomonadota</taxon>
        <taxon>Alphaproteobacteria</taxon>
        <taxon>Sneathiellales</taxon>
        <taxon>Sneathiellaceae</taxon>
        <taxon>Sneathiella</taxon>
    </lineage>
</organism>
<evidence type="ECO:0000256" key="2">
    <source>
        <dbReference type="ARBA" id="ARBA00022573"/>
    </source>
</evidence>
<dbReference type="CDD" id="cd11644">
    <property type="entry name" value="Precorrin-6Y-MT"/>
    <property type="match status" value="1"/>
</dbReference>
<keyword evidence="4 7" id="KW-0808">Transferase</keyword>
<dbReference type="InterPro" id="IPR006365">
    <property type="entry name" value="Cbl_synth_CobL"/>
</dbReference>